<feature type="compositionally biased region" description="Polar residues" evidence="1">
    <location>
        <begin position="108"/>
        <end position="135"/>
    </location>
</feature>
<feature type="compositionally biased region" description="Polar residues" evidence="1">
    <location>
        <begin position="33"/>
        <end position="47"/>
    </location>
</feature>
<dbReference type="Proteomes" id="UP000605846">
    <property type="component" value="Unassembled WGS sequence"/>
</dbReference>
<feature type="transmembrane region" description="Helical" evidence="2">
    <location>
        <begin position="211"/>
        <end position="232"/>
    </location>
</feature>
<keyword evidence="4" id="KW-1185">Reference proteome</keyword>
<protein>
    <recommendedName>
        <fullName evidence="5">MARVEL domain-containing protein</fullName>
    </recommendedName>
</protein>
<feature type="compositionally biased region" description="Polar residues" evidence="1">
    <location>
        <begin position="56"/>
        <end position="83"/>
    </location>
</feature>
<evidence type="ECO:0000256" key="1">
    <source>
        <dbReference type="SAM" id="MobiDB-lite"/>
    </source>
</evidence>
<feature type="transmembrane region" description="Helical" evidence="2">
    <location>
        <begin position="182"/>
        <end position="199"/>
    </location>
</feature>
<accession>A0A8H7BYU4</accession>
<keyword evidence="2" id="KW-0812">Transmembrane</keyword>
<gene>
    <name evidence="3" type="ORF">EC973_006454</name>
</gene>
<feature type="region of interest" description="Disordered" evidence="1">
    <location>
        <begin position="1"/>
        <end position="91"/>
    </location>
</feature>
<comment type="caution">
    <text evidence="3">The sequence shown here is derived from an EMBL/GenBank/DDBJ whole genome shotgun (WGS) entry which is preliminary data.</text>
</comment>
<feature type="transmembrane region" description="Helical" evidence="2">
    <location>
        <begin position="252"/>
        <end position="276"/>
    </location>
</feature>
<organism evidence="3 4">
    <name type="scientific">Apophysomyces ossiformis</name>
    <dbReference type="NCBI Taxonomy" id="679940"/>
    <lineage>
        <taxon>Eukaryota</taxon>
        <taxon>Fungi</taxon>
        <taxon>Fungi incertae sedis</taxon>
        <taxon>Mucoromycota</taxon>
        <taxon>Mucoromycotina</taxon>
        <taxon>Mucoromycetes</taxon>
        <taxon>Mucorales</taxon>
        <taxon>Mucorineae</taxon>
        <taxon>Mucoraceae</taxon>
        <taxon>Apophysomyces</taxon>
    </lineage>
</organism>
<reference evidence="3" key="1">
    <citation type="submission" date="2020-01" db="EMBL/GenBank/DDBJ databases">
        <title>Genome Sequencing of Three Apophysomyces-Like Fungal Strains Confirms a Novel Fungal Genus in the Mucoromycota with divergent Burkholderia-like Endosymbiotic Bacteria.</title>
        <authorList>
            <person name="Stajich J.E."/>
            <person name="Macias A.M."/>
            <person name="Carter-House D."/>
            <person name="Lovett B."/>
            <person name="Kasson L.R."/>
            <person name="Berry K."/>
            <person name="Grigoriev I."/>
            <person name="Chang Y."/>
            <person name="Spatafora J."/>
            <person name="Kasson M.T."/>
        </authorList>
    </citation>
    <scope>NUCLEOTIDE SEQUENCE</scope>
    <source>
        <strain evidence="3">NRRL A-21654</strain>
    </source>
</reference>
<proteinExistence type="predicted"/>
<feature type="region of interest" description="Disordered" evidence="1">
    <location>
        <begin position="108"/>
        <end position="137"/>
    </location>
</feature>
<dbReference type="OrthoDB" id="3253553at2759"/>
<keyword evidence="2" id="KW-0472">Membrane</keyword>
<evidence type="ECO:0008006" key="5">
    <source>
        <dbReference type="Google" id="ProtNLM"/>
    </source>
</evidence>
<evidence type="ECO:0000313" key="3">
    <source>
        <dbReference type="EMBL" id="KAF7728280.1"/>
    </source>
</evidence>
<dbReference type="EMBL" id="JABAYA010000040">
    <property type="protein sequence ID" value="KAF7728280.1"/>
    <property type="molecule type" value="Genomic_DNA"/>
</dbReference>
<sequence>MSKPNPFEDPSGNPWSHSYGAQTEGPRFGNAYEDSQNAWQPSSQAGSTAFVPHQMPSPSDYRTNTWNESNKTEMQNTWDQQPISSPPPVASQDAYQFAGTRLGNQSAEAGNAYSPVQAQTPSTAPVSTPAKTKPSSAEVEAALPPVWDDSRMNPSKLRLLLRLLQFLASIGHLGFAAGASPAILSILWSGFHLGFFCYRRILHGHKLRRPLMIGIDLLLAVMWGIGVIIEIAKYHCPPGGYDKWCDFYNVSIFWGMLAFALYIVAVAWDFVGACVARQR</sequence>
<evidence type="ECO:0000256" key="2">
    <source>
        <dbReference type="SAM" id="Phobius"/>
    </source>
</evidence>
<keyword evidence="2" id="KW-1133">Transmembrane helix</keyword>
<dbReference type="AlphaFoldDB" id="A0A8H7BYU4"/>
<name>A0A8H7BYU4_9FUNG</name>
<evidence type="ECO:0000313" key="4">
    <source>
        <dbReference type="Proteomes" id="UP000605846"/>
    </source>
</evidence>